<feature type="chain" id="PRO_5046071380" description="chitinase" evidence="11">
    <location>
        <begin position="24"/>
        <end position="483"/>
    </location>
</feature>
<dbReference type="InterPro" id="IPR001223">
    <property type="entry name" value="Glyco_hydro18_cat"/>
</dbReference>
<comment type="caution">
    <text evidence="13">The sequence shown here is derived from an EMBL/GenBank/DDBJ whole genome shotgun (WGS) entry which is preliminary data.</text>
</comment>
<reference evidence="13 14" key="1">
    <citation type="journal article" date="2020" name="Fungal Divers.">
        <title>Resolving the Mortierellaceae phylogeny through synthesis of multi-gene phylogenetics and phylogenomics.</title>
        <authorList>
            <person name="Vandepol N."/>
            <person name="Liber J."/>
            <person name="Desiro A."/>
            <person name="Na H."/>
            <person name="Kennedy M."/>
            <person name="Barry K."/>
            <person name="Grigoriev I.V."/>
            <person name="Miller A.N."/>
            <person name="O'Donnell K."/>
            <person name="Stajich J.E."/>
            <person name="Bonito G."/>
        </authorList>
    </citation>
    <scope>NUCLEOTIDE SEQUENCE [LARGE SCALE GENOMIC DNA]</scope>
    <source>
        <strain evidence="13 14">AD045</strain>
    </source>
</reference>
<evidence type="ECO:0000256" key="3">
    <source>
        <dbReference type="ARBA" id="ARBA00022801"/>
    </source>
</evidence>
<evidence type="ECO:0000256" key="6">
    <source>
        <dbReference type="ARBA" id="ARBA00023295"/>
    </source>
</evidence>
<dbReference type="Gene3D" id="2.10.10.20">
    <property type="entry name" value="Carbohydrate-binding module superfamily 5/12"/>
    <property type="match status" value="2"/>
</dbReference>
<comment type="catalytic activity">
    <reaction evidence="1">
        <text>Random endo-hydrolysis of N-acetyl-beta-D-glucosaminide (1-&gt;4)-beta-linkages in chitin and chitodextrins.</text>
        <dbReference type="EC" id="3.2.1.14"/>
    </reaction>
</comment>
<evidence type="ECO:0000256" key="9">
    <source>
        <dbReference type="RuleBase" id="RU004453"/>
    </source>
</evidence>
<keyword evidence="5" id="KW-0119">Carbohydrate metabolism</keyword>
<dbReference type="Pfam" id="PF02839">
    <property type="entry name" value="CBM_5_12"/>
    <property type="match status" value="2"/>
</dbReference>
<dbReference type="InterPro" id="IPR036573">
    <property type="entry name" value="CBM_sf_5/12"/>
</dbReference>
<dbReference type="PANTHER" id="PTHR45708:SF49">
    <property type="entry name" value="ENDOCHITINASE"/>
    <property type="match status" value="1"/>
</dbReference>
<evidence type="ECO:0000256" key="4">
    <source>
        <dbReference type="ARBA" id="ARBA00023024"/>
    </source>
</evidence>
<dbReference type="PANTHER" id="PTHR45708">
    <property type="entry name" value="ENDOCHITINASE"/>
    <property type="match status" value="1"/>
</dbReference>
<protein>
    <recommendedName>
        <fullName evidence="2">chitinase</fullName>
        <ecNumber evidence="2">3.2.1.14</ecNumber>
    </recommendedName>
</protein>
<dbReference type="CDD" id="cd12215">
    <property type="entry name" value="ChiC_BD"/>
    <property type="match status" value="2"/>
</dbReference>
<evidence type="ECO:0000256" key="2">
    <source>
        <dbReference type="ARBA" id="ARBA00012729"/>
    </source>
</evidence>
<name>A0ABQ7JUY6_9FUNG</name>
<dbReference type="SUPFAM" id="SSF51445">
    <property type="entry name" value="(Trans)glycosidases"/>
    <property type="match status" value="1"/>
</dbReference>
<dbReference type="SMART" id="SM00495">
    <property type="entry name" value="ChtBD3"/>
    <property type="match status" value="2"/>
</dbReference>
<dbReference type="Proteomes" id="UP001194696">
    <property type="component" value="Unassembled WGS sequence"/>
</dbReference>
<gene>
    <name evidence="13" type="primary">CHT1_2</name>
    <name evidence="13" type="ORF">BGZ96_010640</name>
</gene>
<evidence type="ECO:0000256" key="5">
    <source>
        <dbReference type="ARBA" id="ARBA00023277"/>
    </source>
</evidence>
<keyword evidence="7" id="KW-0624">Polysaccharide degradation</keyword>
<keyword evidence="4" id="KW-0146">Chitin degradation</keyword>
<keyword evidence="11" id="KW-0732">Signal</keyword>
<dbReference type="InterPro" id="IPR017853">
    <property type="entry name" value="GH"/>
</dbReference>
<evidence type="ECO:0000256" key="7">
    <source>
        <dbReference type="ARBA" id="ARBA00023326"/>
    </source>
</evidence>
<organism evidence="13 14">
    <name type="scientific">Linnemannia gamsii</name>
    <dbReference type="NCBI Taxonomy" id="64522"/>
    <lineage>
        <taxon>Eukaryota</taxon>
        <taxon>Fungi</taxon>
        <taxon>Fungi incertae sedis</taxon>
        <taxon>Mucoromycota</taxon>
        <taxon>Mortierellomycotina</taxon>
        <taxon>Mortierellomycetes</taxon>
        <taxon>Mortierellales</taxon>
        <taxon>Mortierellaceae</taxon>
        <taxon>Linnemannia</taxon>
    </lineage>
</organism>
<dbReference type="InterPro" id="IPR003610">
    <property type="entry name" value="CBM5/12"/>
</dbReference>
<evidence type="ECO:0000256" key="11">
    <source>
        <dbReference type="SAM" id="SignalP"/>
    </source>
</evidence>
<evidence type="ECO:0000313" key="13">
    <source>
        <dbReference type="EMBL" id="KAG0285077.1"/>
    </source>
</evidence>
<keyword evidence="6 8" id="KW-0326">Glycosidase</keyword>
<dbReference type="InterPro" id="IPR050542">
    <property type="entry name" value="Glycosyl_Hydrlase18_Chitinase"/>
</dbReference>
<dbReference type="PROSITE" id="PS01095">
    <property type="entry name" value="GH18_1"/>
    <property type="match status" value="1"/>
</dbReference>
<dbReference type="Pfam" id="PF00704">
    <property type="entry name" value="Glyco_hydro_18"/>
    <property type="match status" value="1"/>
</dbReference>
<comment type="similarity">
    <text evidence="9">Belongs to the glycosyl hydrolase 18 family.</text>
</comment>
<dbReference type="InterPro" id="IPR001579">
    <property type="entry name" value="Glyco_hydro_18_chit_AS"/>
</dbReference>
<feature type="signal peptide" evidence="11">
    <location>
        <begin position="1"/>
        <end position="23"/>
    </location>
</feature>
<dbReference type="EC" id="3.2.1.14" evidence="2"/>
<sequence>MNSFYIALYALFSIALFGQWATAFNPLSSTNVVNYWGQNSVSSLGGSEGDLVTYCQDDTVDVFVIAFISEIVNGAPILNLANHCGGTFPGSRLLNCPKVAQDIKACQAKGKALVISIGGATGSYSIDDPAAGAAFAEQIWNIFLGGNSATRPFGDAILDGVDLDLESGTNKGYVAFIQTLRTKFAAASRPYYIASAPQCPYPDLATQAALNAAWFDLVWIQFYNNNCGVQSYGTSNFNFNTWNKWATDVSINKDVRVLLGVPGGPGGAGSGVIDASQLVTILSNIKSYSNFGGVMMWDVGIAKQSGLAVAAANYLHKLPSTTTTTSSRTATITTTNAASSTIPSRTTTVPTSTHSGGSCSAPAWSSTATYNAQAQVSYNGRLYTALWWSQDNIPTAGAPWSDIGPCSGTGPTPTATPTPGGCGSVGAWSSSAAYSGGAKVSYAGFIYTAQWWTQGETPGSASVWTKGAACTGTLRRRFYANRR</sequence>
<keyword evidence="3 8" id="KW-0378">Hydrolase</keyword>
<evidence type="ECO:0000256" key="10">
    <source>
        <dbReference type="SAM" id="MobiDB-lite"/>
    </source>
</evidence>
<feature type="region of interest" description="Disordered" evidence="10">
    <location>
        <begin position="334"/>
        <end position="357"/>
    </location>
</feature>
<dbReference type="EMBL" id="JAAAIM010000702">
    <property type="protein sequence ID" value="KAG0285077.1"/>
    <property type="molecule type" value="Genomic_DNA"/>
</dbReference>
<evidence type="ECO:0000313" key="14">
    <source>
        <dbReference type="Proteomes" id="UP001194696"/>
    </source>
</evidence>
<dbReference type="PROSITE" id="PS51910">
    <property type="entry name" value="GH18_2"/>
    <property type="match status" value="1"/>
</dbReference>
<feature type="domain" description="GH18" evidence="12">
    <location>
        <begin position="30"/>
        <end position="318"/>
    </location>
</feature>
<proteinExistence type="inferred from homology"/>
<dbReference type="SUPFAM" id="SSF51055">
    <property type="entry name" value="Carbohydrate binding domain"/>
    <property type="match status" value="2"/>
</dbReference>
<evidence type="ECO:0000256" key="8">
    <source>
        <dbReference type="RuleBase" id="RU000489"/>
    </source>
</evidence>
<evidence type="ECO:0000259" key="12">
    <source>
        <dbReference type="PROSITE" id="PS51910"/>
    </source>
</evidence>
<dbReference type="Gene3D" id="3.20.20.80">
    <property type="entry name" value="Glycosidases"/>
    <property type="match status" value="1"/>
</dbReference>
<feature type="compositionally biased region" description="Polar residues" evidence="10">
    <location>
        <begin position="342"/>
        <end position="357"/>
    </location>
</feature>
<evidence type="ECO:0000256" key="1">
    <source>
        <dbReference type="ARBA" id="ARBA00000822"/>
    </source>
</evidence>
<keyword evidence="14" id="KW-1185">Reference proteome</keyword>
<accession>A0ABQ7JUY6</accession>